<dbReference type="EMBL" id="BK016006">
    <property type="protein sequence ID" value="DAF89299.1"/>
    <property type="molecule type" value="Genomic_DNA"/>
</dbReference>
<organism evidence="2">
    <name type="scientific">Podoviridae sp. ctZDN4</name>
    <dbReference type="NCBI Taxonomy" id="2825258"/>
    <lineage>
        <taxon>Viruses</taxon>
        <taxon>Duplodnaviria</taxon>
        <taxon>Heunggongvirae</taxon>
        <taxon>Uroviricota</taxon>
        <taxon>Caudoviricetes</taxon>
    </lineage>
</organism>
<evidence type="ECO:0000256" key="1">
    <source>
        <dbReference type="SAM" id="MobiDB-lite"/>
    </source>
</evidence>
<feature type="region of interest" description="Disordered" evidence="1">
    <location>
        <begin position="112"/>
        <end position="288"/>
    </location>
</feature>
<sequence length="357" mass="39984">MMPMYWGSMTNQNSTNQNSDALDRACKLLCDIPEGLFRDFSVPVGMNRELAIHIIMREHGLSPLYRPDPYWMVDAIKYWCMESMPIWEKLYSTTQLKYNPIWNTDVQERTTDIRTTDRDTSNDRTAINRGKSGQTVGQVTTGDYHETGSTELHDETAGTGRTETEGKSVTDDTSTTTTVNKTDVAGTDKKTTESTKNLDQIVTRDISPENAPDYQPDDQTHTVAEETFKSTENGEHKETTDFAGNSTTVANSTTVTTGTSDTETHGHEDQTTGSQTDGTTKGTTDTETKAHDIRHEDAKEVGKEKVTDTYNHGWVRQGNIGVTTTQQMIDAERETVMFDVYMAIANDYHAKFCLDVY</sequence>
<feature type="compositionally biased region" description="Polar residues" evidence="1">
    <location>
        <begin position="131"/>
        <end position="141"/>
    </location>
</feature>
<feature type="compositionally biased region" description="Basic and acidic residues" evidence="1">
    <location>
        <begin position="112"/>
        <end position="122"/>
    </location>
</feature>
<evidence type="ECO:0000313" key="2">
    <source>
        <dbReference type="EMBL" id="DAF89299.1"/>
    </source>
</evidence>
<feature type="compositionally biased region" description="Basic and acidic residues" evidence="1">
    <location>
        <begin position="218"/>
        <end position="240"/>
    </location>
</feature>
<accession>A0A8S5U4C3</accession>
<name>A0A8S5U4C3_9CAUD</name>
<proteinExistence type="predicted"/>
<feature type="compositionally biased region" description="Basic and acidic residues" evidence="1">
    <location>
        <begin position="143"/>
        <end position="170"/>
    </location>
</feature>
<protein>
    <submittedName>
        <fullName evidence="2">Portal protein, Proximal tail tube, phi29, mature virion, VIRUS.3A</fullName>
    </submittedName>
</protein>
<reference evidence="2" key="1">
    <citation type="journal article" date="2021" name="Proc. Natl. Acad. Sci. U.S.A.">
        <title>A Catalog of Tens of Thousands of Viruses from Human Metagenomes Reveals Hidden Associations with Chronic Diseases.</title>
        <authorList>
            <person name="Tisza M.J."/>
            <person name="Buck C.B."/>
        </authorList>
    </citation>
    <scope>NUCLEOTIDE SEQUENCE</scope>
    <source>
        <strain evidence="2">CtZDN4</strain>
    </source>
</reference>
<feature type="compositionally biased region" description="Low complexity" evidence="1">
    <location>
        <begin position="243"/>
        <end position="261"/>
    </location>
</feature>
<feature type="compositionally biased region" description="Low complexity" evidence="1">
    <location>
        <begin position="171"/>
        <end position="184"/>
    </location>
</feature>
<feature type="compositionally biased region" description="Low complexity" evidence="1">
    <location>
        <begin position="271"/>
        <end position="283"/>
    </location>
</feature>